<dbReference type="AlphaFoldDB" id="K9XYG6"/>
<gene>
    <name evidence="1" type="ordered locus">Sta7437_4168</name>
</gene>
<evidence type="ECO:0000313" key="2">
    <source>
        <dbReference type="Proteomes" id="UP000010473"/>
    </source>
</evidence>
<dbReference type="RefSeq" id="WP_015195299.1">
    <property type="nucleotide sequence ID" value="NC_019748.1"/>
</dbReference>
<evidence type="ECO:0000313" key="1">
    <source>
        <dbReference type="EMBL" id="AFZ37645.1"/>
    </source>
</evidence>
<evidence type="ECO:0008006" key="3">
    <source>
        <dbReference type="Google" id="ProtNLM"/>
    </source>
</evidence>
<dbReference type="HOGENOM" id="CLU_059313_1_1_3"/>
<name>K9XYG6_STAC7</name>
<accession>K9XYG6</accession>
<dbReference type="InterPro" id="IPR015424">
    <property type="entry name" value="PyrdxlP-dep_Trfase"/>
</dbReference>
<keyword evidence="2" id="KW-1185">Reference proteome</keyword>
<dbReference type="EMBL" id="CP003653">
    <property type="protein sequence ID" value="AFZ37645.1"/>
    <property type="molecule type" value="Genomic_DNA"/>
</dbReference>
<dbReference type="OrthoDB" id="8955051at2"/>
<organism evidence="1 2">
    <name type="scientific">Stanieria cyanosphaera (strain ATCC 29371 / PCC 7437)</name>
    <dbReference type="NCBI Taxonomy" id="111780"/>
    <lineage>
        <taxon>Bacteria</taxon>
        <taxon>Bacillati</taxon>
        <taxon>Cyanobacteriota</taxon>
        <taxon>Cyanophyceae</taxon>
        <taxon>Pleurocapsales</taxon>
        <taxon>Dermocarpellaceae</taxon>
        <taxon>Stanieria</taxon>
    </lineage>
</organism>
<dbReference type="Proteomes" id="UP000010473">
    <property type="component" value="Chromosome"/>
</dbReference>
<reference evidence="2" key="1">
    <citation type="journal article" date="2013" name="Proc. Natl. Acad. Sci. U.S.A.">
        <title>Improving the coverage of the cyanobacterial phylum using diversity-driven genome sequencing.</title>
        <authorList>
            <person name="Shih P.M."/>
            <person name="Wu D."/>
            <person name="Latifi A."/>
            <person name="Axen S.D."/>
            <person name="Fewer D.P."/>
            <person name="Talla E."/>
            <person name="Calteau A."/>
            <person name="Cai F."/>
            <person name="Tandeau de Marsac N."/>
            <person name="Rippka R."/>
            <person name="Herdman M."/>
            <person name="Sivonen K."/>
            <person name="Coursin T."/>
            <person name="Laurent T."/>
            <person name="Goodwin L."/>
            <person name="Nolan M."/>
            <person name="Davenport K.W."/>
            <person name="Han C.S."/>
            <person name="Rubin E.M."/>
            <person name="Eisen J.A."/>
            <person name="Woyke T."/>
            <person name="Gugger M."/>
            <person name="Kerfeld C.A."/>
        </authorList>
    </citation>
    <scope>NUCLEOTIDE SEQUENCE [LARGE SCALE GENOMIC DNA]</scope>
    <source>
        <strain evidence="2">ATCC 29371 / PCC 7437</strain>
    </source>
</reference>
<dbReference type="SUPFAM" id="SSF53383">
    <property type="entry name" value="PLP-dependent transferases"/>
    <property type="match status" value="1"/>
</dbReference>
<proteinExistence type="predicted"/>
<protein>
    <recommendedName>
        <fullName evidence="3">DegT/DnrJ/EryC1/StrS aminotransferase</fullName>
    </recommendedName>
</protein>
<sequence length="357" mass="41282">MQRWEVGSDFDWSEKILMSSPSSFWMPNHYQLFSTTTASLLALKPLLQKQSQQRIRIHVPSFYCMSLVSKLQTAFEVHWYQDLPTKFAPDFNSLKVSPGDVVIAVNLFGIKTQQLWQEWQQQNQDVILIEDHTHDPVSNWAKNSTADYVVASLHKTLPIPDGGIFWSPKNLPLTKPFGHESPGSYKRLTSMILKHSYLNGLAVNKDDYLQLSVEGQNELDDETNSVISAFTKNILNFLDLDKYRQQRASNISEFIQLNIQNPSLYWQPLFDSWSAETVPFNSIIVCSNQQIRDSLRRYLISHNIFPAIHWRQPDQGVAFDDLDAIALSEKILTIPTDQRYNSDDIFRIFEILDNFHP</sequence>
<dbReference type="KEGG" id="scs:Sta7437_4168"/>
<dbReference type="eggNOG" id="COG0399">
    <property type="taxonomic scope" value="Bacteria"/>
</dbReference>
<dbReference type="STRING" id="111780.Sta7437_4168"/>